<feature type="region of interest" description="Disordered" evidence="1">
    <location>
        <begin position="293"/>
        <end position="333"/>
    </location>
</feature>
<feature type="compositionally biased region" description="Low complexity" evidence="1">
    <location>
        <begin position="311"/>
        <end position="322"/>
    </location>
</feature>
<sequence length="333" mass="35776">MGVADRAHAKLKRQHNYRDALASRRPQNREPKTEAAAAARTDLCTLSGGDATTRLIVDGARSCDVTMHRSIDCAAHATCYGKTRAPLEPVHTTRCVDEALSQRRFTYHVHTADCSHRDEKSRSRAKAAPFPAELGRGARTLPVSPLVSNFALRQRPSLYNKPLRIHAGRHRAMSRISLAAHSAAIAIKRRRESKAAIPRLYLAMLYAGAGASALAITNFHHRYHYDGWGTREAICHAFLAQPVNAAPHGRTDAVPRPGGRCDNGARIARCPGGKKSATPRGLAAARTGWTGAAKSGVVTGGGGSAPPAGLRPRSAFAPSPARRAARTPRRRVA</sequence>
<feature type="compositionally biased region" description="Basic and acidic residues" evidence="1">
    <location>
        <begin position="16"/>
        <end position="33"/>
    </location>
</feature>
<organism evidence="2 3">
    <name type="scientific">Iphiclides podalirius</name>
    <name type="common">scarce swallowtail</name>
    <dbReference type="NCBI Taxonomy" id="110791"/>
    <lineage>
        <taxon>Eukaryota</taxon>
        <taxon>Metazoa</taxon>
        <taxon>Ecdysozoa</taxon>
        <taxon>Arthropoda</taxon>
        <taxon>Hexapoda</taxon>
        <taxon>Insecta</taxon>
        <taxon>Pterygota</taxon>
        <taxon>Neoptera</taxon>
        <taxon>Endopterygota</taxon>
        <taxon>Lepidoptera</taxon>
        <taxon>Glossata</taxon>
        <taxon>Ditrysia</taxon>
        <taxon>Papilionoidea</taxon>
        <taxon>Papilionidae</taxon>
        <taxon>Papilioninae</taxon>
        <taxon>Iphiclides</taxon>
    </lineage>
</organism>
<proteinExistence type="predicted"/>
<dbReference type="EMBL" id="OW152819">
    <property type="protein sequence ID" value="CAH2073232.1"/>
    <property type="molecule type" value="Genomic_DNA"/>
</dbReference>
<feature type="region of interest" description="Disordered" evidence="1">
    <location>
        <begin position="1"/>
        <end position="36"/>
    </location>
</feature>
<gene>
    <name evidence="2" type="ORF">IPOD504_LOCUS15542</name>
</gene>
<name>A0ABN8J2V2_9NEOP</name>
<evidence type="ECO:0000256" key="1">
    <source>
        <dbReference type="SAM" id="MobiDB-lite"/>
    </source>
</evidence>
<evidence type="ECO:0000313" key="2">
    <source>
        <dbReference type="EMBL" id="CAH2073232.1"/>
    </source>
</evidence>
<protein>
    <submittedName>
        <fullName evidence="2">Uncharacterized protein</fullName>
    </submittedName>
</protein>
<accession>A0ABN8J2V2</accession>
<reference evidence="2" key="1">
    <citation type="submission" date="2022-03" db="EMBL/GenBank/DDBJ databases">
        <authorList>
            <person name="Martin H S."/>
        </authorList>
    </citation>
    <scope>NUCLEOTIDE SEQUENCE</scope>
</reference>
<dbReference type="Proteomes" id="UP000837857">
    <property type="component" value="Chromosome 7"/>
</dbReference>
<feature type="non-terminal residue" evidence="2">
    <location>
        <position position="333"/>
    </location>
</feature>
<evidence type="ECO:0000313" key="3">
    <source>
        <dbReference type="Proteomes" id="UP000837857"/>
    </source>
</evidence>
<feature type="compositionally biased region" description="Basic residues" evidence="1">
    <location>
        <begin position="323"/>
        <end position="333"/>
    </location>
</feature>
<keyword evidence="3" id="KW-1185">Reference proteome</keyword>